<dbReference type="SUPFAM" id="SSF56024">
    <property type="entry name" value="Phospholipase D/nuclease"/>
    <property type="match status" value="2"/>
</dbReference>
<feature type="chain" id="PRO_5046235193" evidence="2">
    <location>
        <begin position="26"/>
        <end position="692"/>
    </location>
</feature>
<dbReference type="InterPro" id="IPR001736">
    <property type="entry name" value="PLipase_D/transphosphatidylase"/>
</dbReference>
<organism evidence="4 5">
    <name type="scientific">Lysobacter arvi</name>
    <dbReference type="NCBI Taxonomy" id="3038776"/>
    <lineage>
        <taxon>Bacteria</taxon>
        <taxon>Pseudomonadati</taxon>
        <taxon>Pseudomonadota</taxon>
        <taxon>Gammaproteobacteria</taxon>
        <taxon>Lysobacterales</taxon>
        <taxon>Lysobacteraceae</taxon>
        <taxon>Lysobacter</taxon>
    </lineage>
</organism>
<dbReference type="PROSITE" id="PS50035">
    <property type="entry name" value="PLD"/>
    <property type="match status" value="2"/>
</dbReference>
<dbReference type="Gene3D" id="3.30.870.10">
    <property type="entry name" value="Endonuclease Chain A"/>
    <property type="match status" value="3"/>
</dbReference>
<gene>
    <name evidence="4" type="ORF">P8609_17940</name>
</gene>
<evidence type="ECO:0000313" key="4">
    <source>
        <dbReference type="EMBL" id="MDR0184841.1"/>
    </source>
</evidence>
<keyword evidence="2" id="KW-0732">Signal</keyword>
<dbReference type="Proteomes" id="UP001233535">
    <property type="component" value="Unassembled WGS sequence"/>
</dbReference>
<dbReference type="PANTHER" id="PTHR21248:SF12">
    <property type="entry name" value="CARDIOLIPIN SYNTHASE C"/>
    <property type="match status" value="1"/>
</dbReference>
<evidence type="ECO:0000256" key="2">
    <source>
        <dbReference type="SAM" id="SignalP"/>
    </source>
</evidence>
<evidence type="ECO:0000256" key="1">
    <source>
        <dbReference type="SAM" id="MobiDB-lite"/>
    </source>
</evidence>
<protein>
    <submittedName>
        <fullName evidence="4">Phospholipase D family protein</fullName>
    </submittedName>
</protein>
<reference evidence="4 5" key="1">
    <citation type="submission" date="2023-04" db="EMBL/GenBank/DDBJ databases">
        <title>Lysobacter sp. strain UC isolated from soil sample.</title>
        <authorList>
            <person name="Choksket S."/>
            <person name="Harshvardhan F."/>
            <person name="Rana R."/>
            <person name="Patil P.B."/>
            <person name="Korpole S."/>
        </authorList>
    </citation>
    <scope>NUCLEOTIDE SEQUENCE [LARGE SCALE GENOMIC DNA]</scope>
    <source>
        <strain evidence="4 5">UC</strain>
    </source>
</reference>
<dbReference type="PANTHER" id="PTHR21248">
    <property type="entry name" value="CARDIOLIPIN SYNTHASE"/>
    <property type="match status" value="1"/>
</dbReference>
<evidence type="ECO:0000259" key="3">
    <source>
        <dbReference type="PROSITE" id="PS50035"/>
    </source>
</evidence>
<keyword evidence="5" id="KW-1185">Reference proteome</keyword>
<feature type="domain" description="PLD phosphodiesterase" evidence="3">
    <location>
        <begin position="537"/>
        <end position="564"/>
    </location>
</feature>
<feature type="domain" description="PLD phosphodiesterase" evidence="3">
    <location>
        <begin position="186"/>
        <end position="213"/>
    </location>
</feature>
<dbReference type="Pfam" id="PF13091">
    <property type="entry name" value="PLDc_2"/>
    <property type="match status" value="2"/>
</dbReference>
<dbReference type="CDD" id="cd09111">
    <property type="entry name" value="PLDc_ymdC_like_1"/>
    <property type="match status" value="1"/>
</dbReference>
<evidence type="ECO:0000313" key="5">
    <source>
        <dbReference type="Proteomes" id="UP001233535"/>
    </source>
</evidence>
<dbReference type="RefSeq" id="WP_309263956.1">
    <property type="nucleotide sequence ID" value="NZ_JARUHG010000008.1"/>
</dbReference>
<comment type="caution">
    <text evidence="4">The sequence shown here is derived from an EMBL/GenBank/DDBJ whole genome shotgun (WGS) entry which is preliminary data.</text>
</comment>
<proteinExistence type="predicted"/>
<dbReference type="PROSITE" id="PS51257">
    <property type="entry name" value="PROKAR_LIPOPROTEIN"/>
    <property type="match status" value="1"/>
</dbReference>
<dbReference type="SMART" id="SM00155">
    <property type="entry name" value="PLDc"/>
    <property type="match status" value="2"/>
</dbReference>
<accession>A0ABU1CIR3</accession>
<feature type="compositionally biased region" description="Low complexity" evidence="1">
    <location>
        <begin position="462"/>
        <end position="482"/>
    </location>
</feature>
<dbReference type="EMBL" id="JARUHG010000008">
    <property type="protein sequence ID" value="MDR0184841.1"/>
    <property type="molecule type" value="Genomic_DNA"/>
</dbReference>
<sequence>MKPLVRLCVAVLSLALGACASLSNAQRDAATERVAQARSTRIDCTAPDACAQRSPLRALAGRAFAQSTPEAPAHYALILDRGPDALLARVNLIRSATTAIDLQTYIFDEDDAGRLVLDELLAAARRGVRVRVLIDQLSALKHVDTLAALAGAHVNFELKLYSPVLGRAQITYPQYALAAACCWRTLNQRMHTKLLLVDGAVGITGGRNYQDDYYDWDDEYNFRDRDLLVAGPVAHVMAQDFGLFWNDRRSVPVERLNDVGGRLLADGVPALPPPSFERPERAKAMLRDAADSALVQERLASRAMRVGEVRYISDTPEKHRAVDAEQQAVASGSLRGLIESAQQEVILQTPYLVLSDAAQDMFRQLHERPREQRPRIIISTNSLAATDAFIAYALSYKYKRRYLRELGFNIFEYKPFPLDAPIDIAATGAALPDLLPDETGDGGGADTGSISPSRALTGESGGTAASSSARRAAPATAGAPAGQVDLRETHRELRDRYDRRSTVERAQYQRALSREYSALRYSTRRANQPVPLQRAGVRIGLHAKSMVIDGRIGVVGTHNFDPRGDHYNTESAVVIEDRDFAQALRESIRRDIAPANSWVIARRDKPPVFSGLNYSIGKMFEAMPILDLWPMRYATSYEFVASEQCPQPLLPSDPNFRACYQPVGDFPEVAVGLKAITTRIFTAFGAGLAPIL</sequence>
<name>A0ABU1CIR3_9GAMM</name>
<dbReference type="CDD" id="cd09113">
    <property type="entry name" value="PLDc_ymdC_like_2"/>
    <property type="match status" value="1"/>
</dbReference>
<feature type="region of interest" description="Disordered" evidence="1">
    <location>
        <begin position="435"/>
        <end position="501"/>
    </location>
</feature>
<dbReference type="InterPro" id="IPR025202">
    <property type="entry name" value="PLD-like_dom"/>
</dbReference>
<feature type="compositionally biased region" description="Basic and acidic residues" evidence="1">
    <location>
        <begin position="485"/>
        <end position="501"/>
    </location>
</feature>
<feature type="signal peptide" evidence="2">
    <location>
        <begin position="1"/>
        <end position="25"/>
    </location>
</feature>